<evidence type="ECO:0000313" key="4">
    <source>
        <dbReference type="Proteomes" id="UP000009169"/>
    </source>
</evidence>
<evidence type="ECO:0000256" key="1">
    <source>
        <dbReference type="SAM" id="Coils"/>
    </source>
</evidence>
<name>F2PGG6_TRIEC</name>
<dbReference type="EMBL" id="DS995718">
    <property type="protein sequence ID" value="EGE00984.1"/>
    <property type="molecule type" value="Genomic_DNA"/>
</dbReference>
<sequence length="464" mass="52289">MQLQAVLTSNPKTAAKRRQRQSREKMEQDNLRIPPLVLPAAQQTAAAGSPDEGTEMHTASPATPASPASSSLQPSPLLAPSRAYPSLNNNLYIPHHASIPDPLLFSPSSPSLQHPEDRSYDAEKRSRRHHKHQKSRHERDERHLRNPSFPIEQVAEMPFHLGKKKARAAAAEAEERAKAQEKRELDEKARRDREAKENKEELARRFPFTRTREAVTQASVDELHTRRLEAEAANRDLLDEITEKSGSFSKRIEDTCGNLVADASAIRGTIHSLQRLSNTALAQHREFLYRTTGVMRNAERHVQNFNKFERQLQSIALLEARLKATNAASKKLDARLEVTRQRIQEWDREEDEWQAKISRRLKITCTVIALLILGWIGTKVMDKWYPDYSIFGSKANTTLHANSSECSVAPLDNAKDVMTPGTATDIATGTLTSTPTTGRARNAHKTPLDLDALEEPFQRIIDEL</sequence>
<feature type="region of interest" description="Disordered" evidence="2">
    <location>
        <begin position="1"/>
        <end position="81"/>
    </location>
</feature>
<dbReference type="HOGENOM" id="CLU_627297_0_0_1"/>
<accession>F2PGG6</accession>
<keyword evidence="1" id="KW-0175">Coiled coil</keyword>
<feature type="region of interest" description="Disordered" evidence="2">
    <location>
        <begin position="168"/>
        <end position="200"/>
    </location>
</feature>
<feature type="compositionally biased region" description="Low complexity" evidence="2">
    <location>
        <begin position="59"/>
        <end position="81"/>
    </location>
</feature>
<feature type="compositionally biased region" description="Polar residues" evidence="2">
    <location>
        <begin position="1"/>
        <end position="12"/>
    </location>
</feature>
<feature type="compositionally biased region" description="Basic and acidic residues" evidence="2">
    <location>
        <begin position="114"/>
        <end position="124"/>
    </location>
</feature>
<keyword evidence="4" id="KW-1185">Reference proteome</keyword>
<dbReference type="AlphaFoldDB" id="F2PGG6"/>
<protein>
    <submittedName>
        <fullName evidence="3">Uncharacterized protein</fullName>
    </submittedName>
</protein>
<feature type="compositionally biased region" description="Basic residues" evidence="2">
    <location>
        <begin position="125"/>
        <end position="136"/>
    </location>
</feature>
<dbReference type="Proteomes" id="UP000009169">
    <property type="component" value="Unassembled WGS sequence"/>
</dbReference>
<feature type="coiled-coil region" evidence="1">
    <location>
        <begin position="315"/>
        <end position="356"/>
    </location>
</feature>
<evidence type="ECO:0000256" key="2">
    <source>
        <dbReference type="SAM" id="MobiDB-lite"/>
    </source>
</evidence>
<feature type="compositionally biased region" description="Low complexity" evidence="2">
    <location>
        <begin position="104"/>
        <end position="113"/>
    </location>
</feature>
<dbReference type="VEuPathDB" id="FungiDB:TEQG_00039"/>
<proteinExistence type="predicted"/>
<dbReference type="eggNOG" id="ENOG502S40Z">
    <property type="taxonomic scope" value="Eukaryota"/>
</dbReference>
<gene>
    <name evidence="3" type="ORF">TEQG_00039</name>
</gene>
<evidence type="ECO:0000313" key="3">
    <source>
        <dbReference type="EMBL" id="EGE00984.1"/>
    </source>
</evidence>
<reference evidence="4" key="1">
    <citation type="journal article" date="2012" name="MBio">
        <title>Comparative genome analysis of Trichophyton rubrum and related dermatophytes reveals candidate genes involved in infection.</title>
        <authorList>
            <person name="Martinez D.A."/>
            <person name="Oliver B.G."/>
            <person name="Graeser Y."/>
            <person name="Goldberg J.M."/>
            <person name="Li W."/>
            <person name="Martinez-Rossi N.M."/>
            <person name="Monod M."/>
            <person name="Shelest E."/>
            <person name="Barton R.C."/>
            <person name="Birch E."/>
            <person name="Brakhage A.A."/>
            <person name="Chen Z."/>
            <person name="Gurr S.J."/>
            <person name="Heiman D."/>
            <person name="Heitman J."/>
            <person name="Kosti I."/>
            <person name="Rossi A."/>
            <person name="Saif S."/>
            <person name="Samalova M."/>
            <person name="Saunders C.W."/>
            <person name="Shea T."/>
            <person name="Summerbell R.C."/>
            <person name="Xu J."/>
            <person name="Young S."/>
            <person name="Zeng Q."/>
            <person name="Birren B.W."/>
            <person name="Cuomo C.A."/>
            <person name="White T.C."/>
        </authorList>
    </citation>
    <scope>NUCLEOTIDE SEQUENCE [LARGE SCALE GENOMIC DNA]</scope>
    <source>
        <strain evidence="4">ATCC MYA-4606 / CBS 127.97</strain>
    </source>
</reference>
<feature type="region of interest" description="Disordered" evidence="2">
    <location>
        <begin position="104"/>
        <end position="149"/>
    </location>
</feature>
<feature type="compositionally biased region" description="Basic and acidic residues" evidence="2">
    <location>
        <begin position="21"/>
        <end position="30"/>
    </location>
</feature>
<dbReference type="OrthoDB" id="5419542at2759"/>
<organism evidence="3 4">
    <name type="scientific">Trichophyton equinum (strain ATCC MYA-4606 / CBS 127.97)</name>
    <name type="common">Horse ringworm fungus</name>
    <dbReference type="NCBI Taxonomy" id="559882"/>
    <lineage>
        <taxon>Eukaryota</taxon>
        <taxon>Fungi</taxon>
        <taxon>Dikarya</taxon>
        <taxon>Ascomycota</taxon>
        <taxon>Pezizomycotina</taxon>
        <taxon>Eurotiomycetes</taxon>
        <taxon>Eurotiomycetidae</taxon>
        <taxon>Onygenales</taxon>
        <taxon>Arthrodermataceae</taxon>
        <taxon>Trichophyton</taxon>
    </lineage>
</organism>
<feature type="compositionally biased region" description="Basic and acidic residues" evidence="2">
    <location>
        <begin position="173"/>
        <end position="200"/>
    </location>
</feature>